<dbReference type="PANTHER" id="PTHR43289">
    <property type="entry name" value="MITOGEN-ACTIVATED PROTEIN KINASE KINASE KINASE 20-RELATED"/>
    <property type="match status" value="1"/>
</dbReference>
<dbReference type="CDD" id="cd00063">
    <property type="entry name" value="FN3"/>
    <property type="match status" value="1"/>
</dbReference>
<organism evidence="10 11">
    <name type="scientific">Nocardiopsis metallicus</name>
    <dbReference type="NCBI Taxonomy" id="179819"/>
    <lineage>
        <taxon>Bacteria</taxon>
        <taxon>Bacillati</taxon>
        <taxon>Actinomycetota</taxon>
        <taxon>Actinomycetes</taxon>
        <taxon>Streptosporangiales</taxon>
        <taxon>Nocardiopsidaceae</taxon>
        <taxon>Nocardiopsis</taxon>
    </lineage>
</organism>
<evidence type="ECO:0000256" key="7">
    <source>
        <dbReference type="SAM" id="MobiDB-lite"/>
    </source>
</evidence>
<reference evidence="10 11" key="1">
    <citation type="submission" date="2020-08" db="EMBL/GenBank/DDBJ databases">
        <title>Sequencing the genomes of 1000 actinobacteria strains.</title>
        <authorList>
            <person name="Klenk H.-P."/>
        </authorList>
    </citation>
    <scope>NUCLEOTIDE SEQUENCE [LARGE SCALE GENOMIC DNA]</scope>
    <source>
        <strain evidence="10 11">DSM 44598</strain>
    </source>
</reference>
<evidence type="ECO:0000256" key="6">
    <source>
        <dbReference type="ARBA" id="ARBA00022840"/>
    </source>
</evidence>
<dbReference type="AlphaFoldDB" id="A0A840WFW2"/>
<protein>
    <recommendedName>
        <fullName evidence="1">non-specific serine/threonine protein kinase</fullName>
        <ecNumber evidence="1">2.7.11.1</ecNumber>
    </recommendedName>
</protein>
<dbReference type="Gene3D" id="1.10.510.10">
    <property type="entry name" value="Transferase(Phosphotransferase) domain 1"/>
    <property type="match status" value="1"/>
</dbReference>
<keyword evidence="8" id="KW-1133">Transmembrane helix</keyword>
<keyword evidence="8" id="KW-0812">Transmembrane</keyword>
<dbReference type="InterPro" id="IPR000719">
    <property type="entry name" value="Prot_kinase_dom"/>
</dbReference>
<dbReference type="SUPFAM" id="SSF56112">
    <property type="entry name" value="Protein kinase-like (PK-like)"/>
    <property type="match status" value="1"/>
</dbReference>
<keyword evidence="5 10" id="KW-0418">Kinase</keyword>
<feature type="compositionally biased region" description="Low complexity" evidence="7">
    <location>
        <begin position="308"/>
        <end position="333"/>
    </location>
</feature>
<sequence length="628" mass="63084">MSGAEQHSRLALGFHSTEVLYRGADSTVYRALRDGDDHPVALKVMRDGSGSREADRLVELSGTPGLVTAIGGGRTSSGRAFVAMDLHPAGDYASVLADRGPLPLAEALAVGRSVAGALAALHGRGLLHHRIEPGNILSAPGGGVLTDVGGVLPADQRTEPVGLDPVAVAYASPEALSGQHPLTPASDVYRLGAVLWTLLAGHPPFAEGPGSTGDPFTYRERALAGELPRLPRSDLSAPLRAVLERALSRDPAQRQSAADLARELGGPDPGGPDPGGPDLDGRDSGGREPGPGLPEAADPNAVVTAAVEPTSHGGPGTSPDSSPSSAPEPVASDGDQPAEPGEGRDAHGGPPARSDNDPARFLADHPEIAWASLPGWAGGASAESPAGTPGQGTATAVPGQDQAAPDTALVPGQASPGYHWDQSQAPPQPPVPPQPPAPPEPPASPGPVTRPPGQPGRRPLFIGVTVAAIAFVAVVLGLVAVLRPGVGGDLLAQARTAEPVPDASDTPAASGTPDAPAAQPGGSGENEAPPAPALQVEEAAPTDLGLEDSGHTVLVTWTDNTEPAANHQVIGGPAGQTPGNLADAEPGSGQARVSGLEPDQEYCFVVAVLSVEEIAPSEQVCTDRSATV</sequence>
<keyword evidence="8" id="KW-0472">Membrane</keyword>
<accession>A0A840WFW2</accession>
<keyword evidence="2 10" id="KW-0723">Serine/threonine-protein kinase</keyword>
<feature type="region of interest" description="Disordered" evidence="7">
    <location>
        <begin position="497"/>
        <end position="531"/>
    </location>
</feature>
<gene>
    <name evidence="10" type="ORF">HNR07_001754</name>
</gene>
<evidence type="ECO:0000259" key="9">
    <source>
        <dbReference type="PROSITE" id="PS50011"/>
    </source>
</evidence>
<keyword evidence="6" id="KW-0067">ATP-binding</keyword>
<dbReference type="Pfam" id="PF00069">
    <property type="entry name" value="Pkinase"/>
    <property type="match status" value="1"/>
</dbReference>
<dbReference type="InterPro" id="IPR003961">
    <property type="entry name" value="FN3_dom"/>
</dbReference>
<evidence type="ECO:0000256" key="1">
    <source>
        <dbReference type="ARBA" id="ARBA00012513"/>
    </source>
</evidence>
<dbReference type="Proteomes" id="UP000579647">
    <property type="component" value="Unassembled WGS sequence"/>
</dbReference>
<feature type="domain" description="Protein kinase" evidence="9">
    <location>
        <begin position="14"/>
        <end position="271"/>
    </location>
</feature>
<evidence type="ECO:0000256" key="4">
    <source>
        <dbReference type="ARBA" id="ARBA00022741"/>
    </source>
</evidence>
<dbReference type="InterPro" id="IPR011009">
    <property type="entry name" value="Kinase-like_dom_sf"/>
</dbReference>
<keyword evidence="4" id="KW-0547">Nucleotide-binding</keyword>
<dbReference type="RefSeq" id="WP_184364161.1">
    <property type="nucleotide sequence ID" value="NZ_JACHDO010000001.1"/>
</dbReference>
<keyword evidence="11" id="KW-1185">Reference proteome</keyword>
<evidence type="ECO:0000256" key="8">
    <source>
        <dbReference type="SAM" id="Phobius"/>
    </source>
</evidence>
<dbReference type="GO" id="GO:0004674">
    <property type="term" value="F:protein serine/threonine kinase activity"/>
    <property type="evidence" value="ECO:0007669"/>
    <property type="project" value="UniProtKB-KW"/>
</dbReference>
<evidence type="ECO:0000313" key="11">
    <source>
        <dbReference type="Proteomes" id="UP000579647"/>
    </source>
</evidence>
<evidence type="ECO:0000256" key="3">
    <source>
        <dbReference type="ARBA" id="ARBA00022679"/>
    </source>
</evidence>
<evidence type="ECO:0000313" key="10">
    <source>
        <dbReference type="EMBL" id="MBB5490617.1"/>
    </source>
</evidence>
<dbReference type="GO" id="GO:0005524">
    <property type="term" value="F:ATP binding"/>
    <property type="evidence" value="ECO:0007669"/>
    <property type="project" value="UniProtKB-KW"/>
</dbReference>
<dbReference type="EC" id="2.7.11.1" evidence="1"/>
<keyword evidence="3" id="KW-0808">Transferase</keyword>
<dbReference type="CDD" id="cd14014">
    <property type="entry name" value="STKc_PknB_like"/>
    <property type="match status" value="1"/>
</dbReference>
<proteinExistence type="predicted"/>
<name>A0A840WFW2_9ACTN</name>
<comment type="caution">
    <text evidence="10">The sequence shown here is derived from an EMBL/GenBank/DDBJ whole genome shotgun (WGS) entry which is preliminary data.</text>
</comment>
<feature type="compositionally biased region" description="Basic and acidic residues" evidence="7">
    <location>
        <begin position="354"/>
        <end position="367"/>
    </location>
</feature>
<evidence type="ECO:0000256" key="2">
    <source>
        <dbReference type="ARBA" id="ARBA00022527"/>
    </source>
</evidence>
<feature type="region of interest" description="Disordered" evidence="7">
    <location>
        <begin position="246"/>
        <end position="456"/>
    </location>
</feature>
<evidence type="ECO:0000256" key="5">
    <source>
        <dbReference type="ARBA" id="ARBA00022777"/>
    </source>
</evidence>
<feature type="transmembrane region" description="Helical" evidence="8">
    <location>
        <begin position="460"/>
        <end position="482"/>
    </location>
</feature>
<dbReference type="PROSITE" id="PS50011">
    <property type="entry name" value="PROTEIN_KINASE_DOM"/>
    <property type="match status" value="1"/>
</dbReference>
<feature type="compositionally biased region" description="Pro residues" evidence="7">
    <location>
        <begin position="426"/>
        <end position="454"/>
    </location>
</feature>
<dbReference type="PANTHER" id="PTHR43289:SF6">
    <property type="entry name" value="SERINE_THREONINE-PROTEIN KINASE NEKL-3"/>
    <property type="match status" value="1"/>
</dbReference>
<dbReference type="EMBL" id="JACHDO010000001">
    <property type="protein sequence ID" value="MBB5490617.1"/>
    <property type="molecule type" value="Genomic_DNA"/>
</dbReference>